<dbReference type="Proteomes" id="UP000315116">
    <property type="component" value="Segment"/>
</dbReference>
<dbReference type="EMBL" id="KX857216">
    <property type="protein sequence ID" value="ARF02816.1"/>
    <property type="molecule type" value="Genomic_DNA"/>
</dbReference>
<name>A0A1V0S862_CNPV</name>
<organism evidence="1 2">
    <name type="scientific">Shearwaterpox virus</name>
    <dbReference type="NCBI Taxonomy" id="1974596"/>
    <lineage>
        <taxon>Viruses</taxon>
        <taxon>Varidnaviria</taxon>
        <taxon>Bamfordvirae</taxon>
        <taxon>Nucleocytoviricota</taxon>
        <taxon>Pokkesviricetes</taxon>
        <taxon>Chitovirales</taxon>
        <taxon>Poxviridae</taxon>
        <taxon>Chordopoxvirinae</taxon>
        <taxon>Avipoxvirus</taxon>
        <taxon>Avipoxvirus canarypox</taxon>
        <taxon>Canarypox virus</taxon>
    </lineage>
</organism>
<proteinExistence type="predicted"/>
<evidence type="ECO:0000313" key="2">
    <source>
        <dbReference type="Proteomes" id="UP000315116"/>
    </source>
</evidence>
<dbReference type="Pfam" id="PF19240">
    <property type="entry name" value="DUF5890"/>
    <property type="match status" value="1"/>
</dbReference>
<evidence type="ECO:0000313" key="1">
    <source>
        <dbReference type="EMBL" id="ARF02816.1"/>
    </source>
</evidence>
<reference evidence="1 2" key="1">
    <citation type="journal article" date="2017" name="BMC Genomics">
        <title>Genomic characterization of two novel pathogenic avipoxviruses isolated from pacific shearwaters (Ardenna spp.).</title>
        <authorList>
            <person name="Sarker S."/>
            <person name="Das S."/>
            <person name="Lavers J.L."/>
            <person name="Hutton I."/>
            <person name="Helbig K."/>
            <person name="Imbery J."/>
            <person name="Upton C."/>
            <person name="Raidal S.R."/>
        </authorList>
    </citation>
    <scope>NUCLEOTIDE SEQUENCE [LARGE SCALE GENOMIC DNA]</scope>
    <source>
        <strain evidence="1 2">SWPV-1</strain>
    </source>
</reference>
<gene>
    <name evidence="1" type="primary">SWPV1-256</name>
</gene>
<protein>
    <submittedName>
        <fullName evidence="1">SWPV1-256</fullName>
    </submittedName>
</protein>
<accession>A0A1V0S862</accession>
<dbReference type="InterPro" id="IPR045408">
    <property type="entry name" value="DUF5890"/>
</dbReference>
<sequence length="118" mass="14228">MLFEKNSKEELFCKKKGICEIKTIMCDENELSKIFVKFHEITDNIFNTSNQYYQIGTYSLRTKYEFDFYITEVDYLKNIMSKKPDNIFMVKIMPVRNMSPKEVRTIISRKCIKSKKHR</sequence>